<dbReference type="Pfam" id="PF20199">
    <property type="entry name" value="RepSA"/>
    <property type="match status" value="1"/>
</dbReference>
<evidence type="ECO:0000313" key="2">
    <source>
        <dbReference type="EMBL" id="GAA2442072.1"/>
    </source>
</evidence>
<proteinExistence type="predicted"/>
<evidence type="ECO:0000313" key="3">
    <source>
        <dbReference type="Proteomes" id="UP001501231"/>
    </source>
</evidence>
<reference evidence="2 3" key="1">
    <citation type="journal article" date="2019" name="Int. J. Syst. Evol. Microbiol.">
        <title>The Global Catalogue of Microorganisms (GCM) 10K type strain sequencing project: providing services to taxonomists for standard genome sequencing and annotation.</title>
        <authorList>
            <consortium name="The Broad Institute Genomics Platform"/>
            <consortium name="The Broad Institute Genome Sequencing Center for Infectious Disease"/>
            <person name="Wu L."/>
            <person name="Ma J."/>
        </authorList>
    </citation>
    <scope>NUCLEOTIDE SEQUENCE [LARGE SCALE GENOMIC DNA]</scope>
    <source>
        <strain evidence="2 3">JCM 3325</strain>
    </source>
</reference>
<accession>A0ABN3JW56</accession>
<gene>
    <name evidence="2" type="primary">repSA_2</name>
    <name evidence="2" type="ORF">GCM10010191_67960</name>
</gene>
<protein>
    <submittedName>
        <fullName evidence="2">Replication initiator protein RepSA</fullName>
    </submittedName>
</protein>
<comment type="caution">
    <text evidence="2">The sequence shown here is derived from an EMBL/GenBank/DDBJ whole genome shotgun (WGS) entry which is preliminary data.</text>
</comment>
<dbReference type="Proteomes" id="UP001501231">
    <property type="component" value="Unassembled WGS sequence"/>
</dbReference>
<dbReference type="EMBL" id="BAAARW010000026">
    <property type="protein sequence ID" value="GAA2442072.1"/>
    <property type="molecule type" value="Genomic_DNA"/>
</dbReference>
<evidence type="ECO:0000256" key="1">
    <source>
        <dbReference type="SAM" id="MobiDB-lite"/>
    </source>
</evidence>
<keyword evidence="3" id="KW-1185">Reference proteome</keyword>
<feature type="region of interest" description="Disordered" evidence="1">
    <location>
        <begin position="440"/>
        <end position="460"/>
    </location>
</feature>
<feature type="compositionally biased region" description="Basic and acidic residues" evidence="1">
    <location>
        <begin position="440"/>
        <end position="451"/>
    </location>
</feature>
<dbReference type="InterPro" id="IPR046828">
    <property type="entry name" value="RepSA"/>
</dbReference>
<name>A0ABN3JW56_9ACTN</name>
<organism evidence="2 3">
    <name type="scientific">Actinomadura vinacea</name>
    <dbReference type="NCBI Taxonomy" id="115336"/>
    <lineage>
        <taxon>Bacteria</taxon>
        <taxon>Bacillati</taxon>
        <taxon>Actinomycetota</taxon>
        <taxon>Actinomycetes</taxon>
        <taxon>Streptosporangiales</taxon>
        <taxon>Thermomonosporaceae</taxon>
        <taxon>Actinomadura</taxon>
    </lineage>
</organism>
<sequence>MTHEEKKKEESHGRPEIPAWMRAVAEVISAPGYERWARQVAATGGCSAPVRLVGESQVIDAGTGEVLHIYRTADEPTGHLLVACGNRRGAVCPACSHIYQRDVFHLIRSGLSGGKGVPEAVREHPRVFATLTAPSFGAVHTQRERNGKTLVCRPRRGGGVCGHGVPERCGARHDGADIRVGQPICPDCYDYAGAVLWQAHAGRLWHRFTLELRRQLARRAGMSRRRFDALVRVSFAKVAEYQRRGLVHFHAVIRLDGPGGHDDPPPGWATAQLLADAVPEAAGLVQVLSPDPGNGQRVLAWGDQIDVRAIVVRGDGGGLSDEAVAGYIAKYASKGAESSGTIDRRLSCGRCKGVGTVTMARGPAVCKRCGGVGTAGGLDLDRLPVTEHARRMIRTCWDLGGRPELEELRLRPWAHMLGFRGHFATKSRRYSVTLSTLRQDRAEHKTAESRQRNGLPGPESTEVLAHWRFAGQGYTEAQEILAGHISQRAITARRIEEQRREGA</sequence>